<accession>A0A0F5FFF2</accession>
<feature type="domain" description="Endonuclease/exonuclease/phosphatase" evidence="1">
    <location>
        <begin position="146"/>
        <end position="312"/>
    </location>
</feature>
<dbReference type="PANTHER" id="PTHR42834:SF1">
    <property type="entry name" value="ENDONUCLEASE_EXONUCLEASE_PHOSPHATASE FAMILY PROTEIN (AFU_ORTHOLOGUE AFUA_3G09210)"/>
    <property type="match status" value="1"/>
</dbReference>
<evidence type="ECO:0000313" key="3">
    <source>
        <dbReference type="Proteomes" id="UP000033632"/>
    </source>
</evidence>
<dbReference type="Pfam" id="PF03372">
    <property type="entry name" value="Exo_endo_phos"/>
    <property type="match status" value="1"/>
</dbReference>
<dbReference type="Gene3D" id="3.60.10.10">
    <property type="entry name" value="Endonuclease/exonuclease/phosphatase"/>
    <property type="match status" value="1"/>
</dbReference>
<comment type="caution">
    <text evidence="2">The sequence shown here is derived from an EMBL/GenBank/DDBJ whole genome shotgun (WGS) entry which is preliminary data.</text>
</comment>
<reference evidence="2 3" key="1">
    <citation type="submission" date="2015-03" db="EMBL/GenBank/DDBJ databases">
        <authorList>
            <person name="Hassan Y.I."/>
            <person name="Lepp D."/>
            <person name="Li X.-Z."/>
            <person name="Zhou T."/>
        </authorList>
    </citation>
    <scope>NUCLEOTIDE SEQUENCE [LARGE SCALE GENOMIC DNA]</scope>
    <source>
        <strain evidence="2 3">BD-c194</strain>
    </source>
</reference>
<dbReference type="EMBL" id="JZEX01000186">
    <property type="protein sequence ID" value="KKB06932.1"/>
    <property type="molecule type" value="Genomic_DNA"/>
</dbReference>
<dbReference type="PATRIC" id="fig|443610.3.peg.2398"/>
<dbReference type="AlphaFoldDB" id="A0A0F5FFF2"/>
<sequence>MARTTVSFATCNLYNLNMPGLPMYGAAGWSEDQYEAKITWLGGALKRMQSDVYGFQELWHAEALEAVIAEAGLENTHTVLAPSGHAGQSIVCAAAVRAEMLVGEPEWIVEFPPDFVLQSQGDDPQTPEIAVAIDSFSRPVLHFEIETRPSHPHIHVYVCHLKSKRPTEIHDEDWYVRNIHQRHAPGLGAAISTIRRTAEAAALRMILVERLRGTDDPVVVLGDVNDGILSNTINILSGQPNYLLGLSTGGTDAGLYSGQTLQQYRSTRDVYYTHIFQNERESLDHILVSQEFYDNSRKRIWAFDGLEILTDHLNFEDHKASGTTDHGIVRATFQYRPARVEED</sequence>
<evidence type="ECO:0000259" key="1">
    <source>
        <dbReference type="Pfam" id="PF03372"/>
    </source>
</evidence>
<protein>
    <submittedName>
        <fullName evidence="2">Nuclease</fullName>
    </submittedName>
</protein>
<name>A0A0F5FFF2_9HYPH</name>
<keyword evidence="3" id="KW-1185">Reference proteome</keyword>
<dbReference type="InterPro" id="IPR036691">
    <property type="entry name" value="Endo/exonu/phosph_ase_sf"/>
</dbReference>
<proteinExistence type="predicted"/>
<evidence type="ECO:0000313" key="2">
    <source>
        <dbReference type="EMBL" id="KKB06932.1"/>
    </source>
</evidence>
<dbReference type="PANTHER" id="PTHR42834">
    <property type="entry name" value="ENDONUCLEASE/EXONUCLEASE/PHOSPHATASE FAMILY PROTEIN (AFU_ORTHOLOGUE AFUA_3G09210)"/>
    <property type="match status" value="1"/>
</dbReference>
<dbReference type="STRING" id="443610.VE25_20385"/>
<dbReference type="RefSeq" id="WP_046110521.1">
    <property type="nucleotide sequence ID" value="NZ_JZEX01000186.1"/>
</dbReference>
<gene>
    <name evidence="2" type="ORF">VE25_20385</name>
</gene>
<dbReference type="InterPro" id="IPR005135">
    <property type="entry name" value="Endo/exonuclease/phosphatase"/>
</dbReference>
<dbReference type="Proteomes" id="UP000033632">
    <property type="component" value="Unassembled WGS sequence"/>
</dbReference>
<organism evidence="2 3">
    <name type="scientific">Devosia geojensis</name>
    <dbReference type="NCBI Taxonomy" id="443610"/>
    <lineage>
        <taxon>Bacteria</taxon>
        <taxon>Pseudomonadati</taxon>
        <taxon>Pseudomonadota</taxon>
        <taxon>Alphaproteobacteria</taxon>
        <taxon>Hyphomicrobiales</taxon>
        <taxon>Devosiaceae</taxon>
        <taxon>Devosia</taxon>
    </lineage>
</organism>
<dbReference type="SUPFAM" id="SSF56219">
    <property type="entry name" value="DNase I-like"/>
    <property type="match status" value="1"/>
</dbReference>
<dbReference type="GO" id="GO:0003824">
    <property type="term" value="F:catalytic activity"/>
    <property type="evidence" value="ECO:0007669"/>
    <property type="project" value="InterPro"/>
</dbReference>
<dbReference type="OrthoDB" id="525956at2"/>